<protein>
    <submittedName>
        <fullName evidence="5">DNA primase</fullName>
    </submittedName>
</protein>
<reference evidence="5" key="1">
    <citation type="submission" date="2024-05" db="EMBL/GenBank/DDBJ databases">
        <title>Isolation and characterization of the new Streptomyces phages Kamino, Geonosis, Abafar and Scarif infecting a broad range of host species.</title>
        <authorList>
            <person name="Rackow B."/>
            <person name="Rolland C."/>
            <person name="Mohnen I."/>
            <person name="Wittmann J."/>
            <person name="Muesken M."/>
            <person name="Overmann J."/>
            <person name="Frunzke J."/>
        </authorList>
    </citation>
    <scope>NUCLEOTIDE SEQUENCE</scope>
</reference>
<gene>
    <name evidence="5" type="ORF">Geonosis_00049</name>
</gene>
<keyword evidence="1" id="KW-0547">Nucleotide-binding</keyword>
<dbReference type="Pfam" id="PF08706">
    <property type="entry name" value="D5_N"/>
    <property type="match status" value="1"/>
</dbReference>
<dbReference type="InterPro" id="IPR051620">
    <property type="entry name" value="ORF904-like_C"/>
</dbReference>
<proteinExistence type="predicted"/>
<dbReference type="SUPFAM" id="SSF52540">
    <property type="entry name" value="P-loop containing nucleoside triphosphate hydrolases"/>
    <property type="match status" value="1"/>
</dbReference>
<dbReference type="GO" id="GO:0005524">
    <property type="term" value="F:ATP binding"/>
    <property type="evidence" value="ECO:0007669"/>
    <property type="project" value="UniProtKB-KW"/>
</dbReference>
<dbReference type="GO" id="GO:0016787">
    <property type="term" value="F:hydrolase activity"/>
    <property type="evidence" value="ECO:0007669"/>
    <property type="project" value="UniProtKB-KW"/>
</dbReference>
<evidence type="ECO:0000256" key="1">
    <source>
        <dbReference type="ARBA" id="ARBA00022741"/>
    </source>
</evidence>
<dbReference type="PANTHER" id="PTHR35372:SF2">
    <property type="entry name" value="SF3 HELICASE DOMAIN-CONTAINING PROTEIN"/>
    <property type="match status" value="1"/>
</dbReference>
<evidence type="ECO:0000256" key="3">
    <source>
        <dbReference type="ARBA" id="ARBA00022840"/>
    </source>
</evidence>
<keyword evidence="3" id="KW-0067">ATP-binding</keyword>
<evidence type="ECO:0000313" key="5">
    <source>
        <dbReference type="EMBL" id="XBM95014.1"/>
    </source>
</evidence>
<dbReference type="InterPro" id="IPR014015">
    <property type="entry name" value="Helicase_SF3_DNA-vir"/>
</dbReference>
<evidence type="ECO:0000256" key="2">
    <source>
        <dbReference type="ARBA" id="ARBA00022801"/>
    </source>
</evidence>
<dbReference type="InterPro" id="IPR027417">
    <property type="entry name" value="P-loop_NTPase"/>
</dbReference>
<organism evidence="5">
    <name type="scientific">Streptomyces phage Geonosis</name>
    <dbReference type="NCBI Taxonomy" id="3158856"/>
    <lineage>
        <taxon>Viruses</taxon>
        <taxon>Duplodnaviria</taxon>
        <taxon>Heunggongvirae</taxon>
        <taxon>Uroviricota</taxon>
        <taxon>Caudoviricetes</taxon>
    </lineage>
</organism>
<sequence length="725" mass="78734">MTINPEHRELLISSAITNEVLDQSGIHSSGGAVCFPWTDGTTPVIWQKRPDNPRVDDEGRAMKYVFPKGAKVPFNRLRDGDDYSRMIIAEGTKQQYAVLSHAPADMAVYGMSGCWGYKHADLTVADGRDVFLLLDADFESNQDVWVAAEQFTKQLKRHGAKSVAYVATTGTGNEGVDDVLAGFPEDKRGHMLKTWLSQAAPKLPRKPKAKRPVQSEMDAEAAKLFGTRDKPLTFKPVDAAQKIMDGTPAAITVEKNIALYVGGVYQVDEDAILSRVVGLLGNFYTPGFLKQTTDVLRGLLAAEGKKLPEHMSTPLLNCVNGMVDLRTGELLPHSPDYMSYVQVTAAYEPDTATPNYDAWLRDALRKEGATDAELDALVADIEETAGTMLDPSRTPSKTLFLFGPSRSGKSTFLRLLRAVAGAKNTSAVTLHNLATDQFAAANLYGKMLNVAADLSNKHVEDLSLFKMITGEDVVQANRKYGNQFEFTNQCLVAFSANELPTVSEASRAYAERMKPFEFPNSFAGREDKTLEDKLMSELPGILARWVKAYGRFLARGGYGRTDAATQANFEAKSDRVVQFFQDMCTVAPATYGQKMDAASATGRRDVAIAFNAWAERNGGSKMGERAFFNRFAQMEGITEVRVGKGSRAFNVTVAKADEDTWSAEDAEPVADPVAPSGVVPAGNPWVAADSDAGQCAVPAVTAAVAAPQMVAQGDPFAVDDLGYDF</sequence>
<feature type="domain" description="SF3 helicase" evidence="4">
    <location>
        <begin position="336"/>
        <end position="531"/>
    </location>
</feature>
<dbReference type="Pfam" id="PF19263">
    <property type="entry name" value="DUF5906"/>
    <property type="match status" value="1"/>
</dbReference>
<dbReference type="Gene3D" id="3.40.50.300">
    <property type="entry name" value="P-loop containing nucleotide triphosphate hydrolases"/>
    <property type="match status" value="1"/>
</dbReference>
<dbReference type="PANTHER" id="PTHR35372">
    <property type="entry name" value="ATP BINDING PROTEIN-RELATED"/>
    <property type="match status" value="1"/>
</dbReference>
<dbReference type="PROSITE" id="PS51206">
    <property type="entry name" value="SF3_HELICASE_1"/>
    <property type="match status" value="1"/>
</dbReference>
<dbReference type="InterPro" id="IPR006500">
    <property type="entry name" value="Helicase_put_C_phage/plasmid"/>
</dbReference>
<dbReference type="InterPro" id="IPR014818">
    <property type="entry name" value="Phage/plasmid_primase_P4_C"/>
</dbReference>
<evidence type="ECO:0000259" key="4">
    <source>
        <dbReference type="PROSITE" id="PS51206"/>
    </source>
</evidence>
<name>A0AAU7GZA7_9CAUD</name>
<dbReference type="InterPro" id="IPR045455">
    <property type="entry name" value="NrS-1_pol-like_helicase"/>
</dbReference>
<accession>A0AAU7GZA7</accession>
<dbReference type="EMBL" id="PP750866">
    <property type="protein sequence ID" value="XBM95014.1"/>
    <property type="molecule type" value="Genomic_DNA"/>
</dbReference>
<dbReference type="SMART" id="SM00885">
    <property type="entry name" value="D5_N"/>
    <property type="match status" value="1"/>
</dbReference>
<keyword evidence="2" id="KW-0378">Hydrolase</keyword>
<dbReference type="NCBIfam" id="TIGR01613">
    <property type="entry name" value="primase_Cterm"/>
    <property type="match status" value="1"/>
</dbReference>